<sequence>MVLNCASLRVYDQRHCLTFTISIDGFAIYQHLSLFFQVSTEVDMHPQLIDLWQNFHFSMVAIHTLDTKKTCRQQPISLFLLGVLQVVEIQSPLLSHSHENVGYDNPTSLFSYLCGRCRTPRRLATNKLLVCFSMLFRPPRNLELTYKVEIFPIYIVEDTLALFLHSSFPTFEDNLPQRAIGWGEKA</sequence>
<reference evidence="1" key="2">
    <citation type="submission" date="2019-01" db="UniProtKB">
        <authorList>
            <consortium name="EnsemblPlants"/>
        </authorList>
    </citation>
    <scope>IDENTIFICATION</scope>
    <source>
        <strain evidence="1">cv. Heinz 1706</strain>
    </source>
</reference>
<protein>
    <submittedName>
        <fullName evidence="1">Uncharacterized protein</fullName>
    </submittedName>
</protein>
<evidence type="ECO:0000313" key="1">
    <source>
        <dbReference type="EnsemblPlants" id="Solyc01g087235.1.1"/>
    </source>
</evidence>
<accession>A0A3Q7F2Q0</accession>
<keyword evidence="2" id="KW-1185">Reference proteome</keyword>
<name>A0A3Q7F2Q0_SOLLC</name>
<dbReference type="Proteomes" id="UP000004994">
    <property type="component" value="Chromosome 1"/>
</dbReference>
<reference evidence="1" key="1">
    <citation type="journal article" date="2012" name="Nature">
        <title>The tomato genome sequence provides insights into fleshy fruit evolution.</title>
        <authorList>
            <consortium name="Tomato Genome Consortium"/>
        </authorList>
    </citation>
    <scope>NUCLEOTIDE SEQUENCE [LARGE SCALE GENOMIC DNA]</scope>
    <source>
        <strain evidence="1">cv. Heinz 1706</strain>
    </source>
</reference>
<evidence type="ECO:0000313" key="2">
    <source>
        <dbReference type="Proteomes" id="UP000004994"/>
    </source>
</evidence>
<organism evidence="1">
    <name type="scientific">Solanum lycopersicum</name>
    <name type="common">Tomato</name>
    <name type="synonym">Lycopersicon esculentum</name>
    <dbReference type="NCBI Taxonomy" id="4081"/>
    <lineage>
        <taxon>Eukaryota</taxon>
        <taxon>Viridiplantae</taxon>
        <taxon>Streptophyta</taxon>
        <taxon>Embryophyta</taxon>
        <taxon>Tracheophyta</taxon>
        <taxon>Spermatophyta</taxon>
        <taxon>Magnoliopsida</taxon>
        <taxon>eudicotyledons</taxon>
        <taxon>Gunneridae</taxon>
        <taxon>Pentapetalae</taxon>
        <taxon>asterids</taxon>
        <taxon>lamiids</taxon>
        <taxon>Solanales</taxon>
        <taxon>Solanaceae</taxon>
        <taxon>Solanoideae</taxon>
        <taxon>Solaneae</taxon>
        <taxon>Solanum</taxon>
        <taxon>Solanum subgen. Lycopersicon</taxon>
    </lineage>
</organism>
<dbReference type="AlphaFoldDB" id="A0A3Q7F2Q0"/>
<dbReference type="InParanoid" id="A0A3Q7F2Q0"/>
<proteinExistence type="predicted"/>
<dbReference type="Gramene" id="Solyc01g087235.1.1">
    <property type="protein sequence ID" value="Solyc01g087235.1.1"/>
    <property type="gene ID" value="Solyc01g087235.1"/>
</dbReference>
<dbReference type="EnsemblPlants" id="Solyc01g087235.1.1">
    <property type="protein sequence ID" value="Solyc01g087235.1.1"/>
    <property type="gene ID" value="Solyc01g087235.1"/>
</dbReference>